<reference evidence="2" key="1">
    <citation type="submission" date="2021-07" db="EMBL/GenBank/DDBJ databases">
        <authorList>
            <person name="Branca A.L. A."/>
        </authorList>
    </citation>
    <scope>NUCLEOTIDE SEQUENCE</scope>
</reference>
<evidence type="ECO:0000313" key="2">
    <source>
        <dbReference type="EMBL" id="CAG7985184.1"/>
    </source>
</evidence>
<dbReference type="OrthoDB" id="10255285at2759"/>
<dbReference type="Pfam" id="PF24476">
    <property type="entry name" value="DUF7580"/>
    <property type="match status" value="1"/>
</dbReference>
<evidence type="ECO:0000259" key="1">
    <source>
        <dbReference type="Pfam" id="PF24476"/>
    </source>
</evidence>
<accession>A0A9W4HEC5</accession>
<dbReference type="AlphaFoldDB" id="A0A9W4HEC5"/>
<name>A0A9W4HEC5_PENNA</name>
<gene>
    <name evidence="2" type="ORF">PNAL_LOCUS1432</name>
</gene>
<feature type="domain" description="DUF7580" evidence="1">
    <location>
        <begin position="237"/>
        <end position="607"/>
    </location>
</feature>
<evidence type="ECO:0000313" key="3">
    <source>
        <dbReference type="Proteomes" id="UP001153461"/>
    </source>
</evidence>
<proteinExistence type="predicted"/>
<dbReference type="PANTHER" id="PTHR35186">
    <property type="entry name" value="ANK_REP_REGION DOMAIN-CONTAINING PROTEIN"/>
    <property type="match status" value="1"/>
</dbReference>
<protein>
    <recommendedName>
        <fullName evidence="1">DUF7580 domain-containing protein</fullName>
    </recommendedName>
</protein>
<dbReference type="EMBL" id="CAJVNV010000039">
    <property type="protein sequence ID" value="CAG7985184.1"/>
    <property type="molecule type" value="Genomic_DNA"/>
</dbReference>
<organism evidence="2 3">
    <name type="scientific">Penicillium nalgiovense</name>
    <dbReference type="NCBI Taxonomy" id="60175"/>
    <lineage>
        <taxon>Eukaryota</taxon>
        <taxon>Fungi</taxon>
        <taxon>Dikarya</taxon>
        <taxon>Ascomycota</taxon>
        <taxon>Pezizomycotina</taxon>
        <taxon>Eurotiomycetes</taxon>
        <taxon>Eurotiomycetidae</taxon>
        <taxon>Eurotiales</taxon>
        <taxon>Aspergillaceae</taxon>
        <taxon>Penicillium</taxon>
    </lineage>
</organism>
<dbReference type="InterPro" id="IPR056002">
    <property type="entry name" value="DUF7580"/>
</dbReference>
<sequence>MPLRGCVELAPALTPHNLSTQVNSFGLQGIHTLSGLSRRLKMEAAGVALAILPLIINQLDNYVQGLETIKSFGAKRYRRELESYSSSLGTQQAIFVNTLERALDGVVEYEDGLDELRNNPLGDLWKRKSLQASLHEKLGRDFYPFNQMMVEIATLLEELSRRLGLDKNIALNYRVDQSVIKKEVKKFRDIFSKGIYLDLFARIDAANRILNTLVEQSDYRTTIQKRRISKRPLLRQKRAQKSARSLHNAIIRGKYWKCACLDQHSIHFVLSYPSEDINEGSKESSCCPRFRMIFPSSSSIDLAPGWCEIEAESDTIRSSVDSMNRFSHQGNQERAPFAKQKAKVQFAFDESSEDEQSMLSDMPWVPPIVDICSTLSTVGTNTNGETNEPIGFISDENHRHNMYYVRKLAGNLRSQSLAELIATSSGFFKAPGSGSFLFTWGHRLRVAVNLACSVVQFHGSWLKSQWRSRDIMFTSTSSGDIDKPYVRWNVGSDLDTWSMCRDKPTFSLIQSEILFPLGLVLVELSLCQTLEALRIPEDDDRVEAYVNLKTATRLLQVVEEQSGAEYEKVARRCLLWPGTKEPTLESEKMQDEIFQLIISPLVENLRNFEGRA</sequence>
<comment type="caution">
    <text evidence="2">The sequence shown here is derived from an EMBL/GenBank/DDBJ whole genome shotgun (WGS) entry which is preliminary data.</text>
</comment>
<dbReference type="Proteomes" id="UP001153461">
    <property type="component" value="Unassembled WGS sequence"/>
</dbReference>
<dbReference type="PANTHER" id="PTHR35186:SF4">
    <property type="entry name" value="PRION-INHIBITION AND PROPAGATION HELO DOMAIN-CONTAINING PROTEIN"/>
    <property type="match status" value="1"/>
</dbReference>